<dbReference type="Pfam" id="PF01265">
    <property type="entry name" value="Cyto_heme_lyase"/>
    <property type="match status" value="1"/>
</dbReference>
<evidence type="ECO:0000256" key="6">
    <source>
        <dbReference type="ARBA" id="ARBA00023004"/>
    </source>
</evidence>
<comment type="subcellular location">
    <subcellularLocation>
        <location evidence="1 10">Mitochondrion inner membrane</location>
    </subcellularLocation>
</comment>
<name>A0A3B0N4L0_THEAN</name>
<sequence>MSCPLSNDTGSYCSSKNHIGPRISPDPVILSKLCSKRSKSSIPSRDSLWSYPSQQQFYKSTLNKGHNVDSNLIPTIVEIHNLVNEKAWERVMEYESVHKETCKNPVLVHFVGNKDKHTFKSILNYISGYKLPFDRHDWTVDRCGNRRRYILEFYEGATDDPNKLGVHIDVRPDLSFNGICDRLRFWVHKSFSGI</sequence>
<evidence type="ECO:0000313" key="12">
    <source>
        <dbReference type="EMBL" id="SVP90169.1"/>
    </source>
</evidence>
<evidence type="ECO:0000256" key="1">
    <source>
        <dbReference type="ARBA" id="ARBA00004273"/>
    </source>
</evidence>
<evidence type="ECO:0000256" key="4">
    <source>
        <dbReference type="ARBA" id="ARBA00022723"/>
    </source>
</evidence>
<organism evidence="11">
    <name type="scientific">Theileria annulata</name>
    <dbReference type="NCBI Taxonomy" id="5874"/>
    <lineage>
        <taxon>Eukaryota</taxon>
        <taxon>Sar</taxon>
        <taxon>Alveolata</taxon>
        <taxon>Apicomplexa</taxon>
        <taxon>Aconoidasida</taxon>
        <taxon>Piroplasmida</taxon>
        <taxon>Theileriidae</taxon>
        <taxon>Theileria</taxon>
    </lineage>
</organism>
<dbReference type="PANTHER" id="PTHR12743">
    <property type="entry name" value="CYTOCHROME C1 HEME LYASE"/>
    <property type="match status" value="1"/>
</dbReference>
<dbReference type="VEuPathDB" id="PiroplasmaDB:TA06210"/>
<keyword evidence="9 10" id="KW-0456">Lyase</keyword>
<keyword evidence="4 10" id="KW-0479">Metal-binding</keyword>
<dbReference type="GO" id="GO:0004408">
    <property type="term" value="F:holocytochrome-c synthase activity"/>
    <property type="evidence" value="ECO:0007669"/>
    <property type="project" value="UniProtKB-EC"/>
</dbReference>
<dbReference type="GO" id="GO:0046872">
    <property type="term" value="F:metal ion binding"/>
    <property type="evidence" value="ECO:0007669"/>
    <property type="project" value="UniProtKB-KW"/>
</dbReference>
<protein>
    <recommendedName>
        <fullName evidence="10">Holocytochrome c-type synthase</fullName>
        <ecNumber evidence="10">4.4.1.17</ecNumber>
    </recommendedName>
</protein>
<dbReference type="EMBL" id="UIVT01000001">
    <property type="protein sequence ID" value="SVP89027.1"/>
    <property type="molecule type" value="Genomic_DNA"/>
</dbReference>
<evidence type="ECO:0000256" key="3">
    <source>
        <dbReference type="ARBA" id="ARBA00022617"/>
    </source>
</evidence>
<gene>
    <name evidence="11" type="ORF">TAT_000088000</name>
    <name evidence="12" type="ORF">TAV_000087400</name>
</gene>
<dbReference type="PANTHER" id="PTHR12743:SF0">
    <property type="entry name" value="HOLOCYTOCHROME C-TYPE SYNTHASE"/>
    <property type="match status" value="1"/>
</dbReference>
<keyword evidence="6 10" id="KW-0408">Iron</keyword>
<accession>A0A3B0N4L0</accession>
<dbReference type="EMBL" id="UIVS01000001">
    <property type="protein sequence ID" value="SVP90169.1"/>
    <property type="molecule type" value="Genomic_DNA"/>
</dbReference>
<evidence type="ECO:0000256" key="9">
    <source>
        <dbReference type="ARBA" id="ARBA00023239"/>
    </source>
</evidence>
<evidence type="ECO:0000313" key="11">
    <source>
        <dbReference type="EMBL" id="SVP89027.1"/>
    </source>
</evidence>
<dbReference type="InterPro" id="IPR000511">
    <property type="entry name" value="Holocyt_c/c1_synthase"/>
</dbReference>
<keyword evidence="7 10" id="KW-0496">Mitochondrion</keyword>
<keyword evidence="5 10" id="KW-0999">Mitochondrion inner membrane</keyword>
<evidence type="ECO:0000256" key="7">
    <source>
        <dbReference type="ARBA" id="ARBA00023128"/>
    </source>
</evidence>
<proteinExistence type="inferred from homology"/>
<keyword evidence="8 10" id="KW-0472">Membrane</keyword>
<dbReference type="EC" id="4.4.1.17" evidence="10"/>
<comment type="catalytic activity">
    <reaction evidence="10">
        <text>holo-[cytochrome c] = apo-[cytochrome c] + heme b</text>
        <dbReference type="Rhea" id="RHEA:22648"/>
        <dbReference type="Rhea" id="RHEA-COMP:10725"/>
        <dbReference type="Rhea" id="RHEA-COMP:10726"/>
        <dbReference type="ChEBI" id="CHEBI:29950"/>
        <dbReference type="ChEBI" id="CHEBI:60344"/>
        <dbReference type="ChEBI" id="CHEBI:83739"/>
        <dbReference type="EC" id="4.4.1.17"/>
    </reaction>
</comment>
<keyword evidence="3 10" id="KW-0349">Heme</keyword>
<reference evidence="11" key="1">
    <citation type="submission" date="2018-07" db="EMBL/GenBank/DDBJ databases">
        <authorList>
            <person name="Quirk P.G."/>
            <person name="Krulwich T.A."/>
        </authorList>
    </citation>
    <scope>NUCLEOTIDE SEQUENCE</scope>
    <source>
        <strain evidence="11">Anand</strain>
    </source>
</reference>
<evidence type="ECO:0000256" key="5">
    <source>
        <dbReference type="ARBA" id="ARBA00022792"/>
    </source>
</evidence>
<dbReference type="AlphaFoldDB" id="A0A3B0N4L0"/>
<comment type="function">
    <text evidence="10">Lyase that catalyzes the covalent linking of the heme group to the cytochrome C apoprotein to produce the mature functional cytochrome.</text>
</comment>
<comment type="similarity">
    <text evidence="2 10">Belongs to the cytochrome c-type heme lyase family.</text>
</comment>
<evidence type="ECO:0000256" key="8">
    <source>
        <dbReference type="ARBA" id="ARBA00023136"/>
    </source>
</evidence>
<evidence type="ECO:0000256" key="2">
    <source>
        <dbReference type="ARBA" id="ARBA00007255"/>
    </source>
</evidence>
<evidence type="ECO:0000256" key="10">
    <source>
        <dbReference type="RuleBase" id="RU363130"/>
    </source>
</evidence>
<dbReference type="GO" id="GO:0005743">
    <property type="term" value="C:mitochondrial inner membrane"/>
    <property type="evidence" value="ECO:0007669"/>
    <property type="project" value="UniProtKB-SubCell"/>
</dbReference>
<dbReference type="PROSITE" id="PS00822">
    <property type="entry name" value="CYTO_HEME_LYASE_2"/>
    <property type="match status" value="1"/>
</dbReference>